<dbReference type="InterPro" id="IPR006260">
    <property type="entry name" value="TonB/TolA_C"/>
</dbReference>
<accession>A0ABT0RRZ1</accession>
<keyword evidence="9" id="KW-1185">Reference proteome</keyword>
<comment type="subcellular location">
    <subcellularLocation>
        <location evidence="1">Membrane</location>
        <topology evidence="1">Single-pass membrane protein</topology>
    </subcellularLocation>
</comment>
<evidence type="ECO:0000256" key="3">
    <source>
        <dbReference type="ARBA" id="ARBA00022989"/>
    </source>
</evidence>
<evidence type="ECO:0000256" key="1">
    <source>
        <dbReference type="ARBA" id="ARBA00004167"/>
    </source>
</evidence>
<evidence type="ECO:0000256" key="6">
    <source>
        <dbReference type="SAM" id="SignalP"/>
    </source>
</evidence>
<proteinExistence type="predicted"/>
<dbReference type="Proteomes" id="UP001203410">
    <property type="component" value="Unassembled WGS sequence"/>
</dbReference>
<gene>
    <name evidence="8" type="ORF">LZ496_02200</name>
</gene>
<dbReference type="PROSITE" id="PS52015">
    <property type="entry name" value="TONB_CTD"/>
    <property type="match status" value="1"/>
</dbReference>
<keyword evidence="3" id="KW-1133">Transmembrane helix</keyword>
<evidence type="ECO:0000256" key="5">
    <source>
        <dbReference type="SAM" id="MobiDB-lite"/>
    </source>
</evidence>
<dbReference type="NCBIfam" id="TIGR01352">
    <property type="entry name" value="tonB_Cterm"/>
    <property type="match status" value="1"/>
</dbReference>
<dbReference type="SUPFAM" id="SSF74653">
    <property type="entry name" value="TolA/TonB C-terminal domain"/>
    <property type="match status" value="1"/>
</dbReference>
<keyword evidence="4" id="KW-0472">Membrane</keyword>
<organism evidence="8 9">
    <name type="scientific">Sphingomonas caseinilyticus</name>
    <dbReference type="NCBI Taxonomy" id="2908205"/>
    <lineage>
        <taxon>Bacteria</taxon>
        <taxon>Pseudomonadati</taxon>
        <taxon>Pseudomonadota</taxon>
        <taxon>Alphaproteobacteria</taxon>
        <taxon>Sphingomonadales</taxon>
        <taxon>Sphingomonadaceae</taxon>
        <taxon>Sphingomonas</taxon>
    </lineage>
</organism>
<evidence type="ECO:0000313" key="8">
    <source>
        <dbReference type="EMBL" id="MCL6697598.1"/>
    </source>
</evidence>
<dbReference type="EMBL" id="JAMGBA010000001">
    <property type="protein sequence ID" value="MCL6697598.1"/>
    <property type="molecule type" value="Genomic_DNA"/>
</dbReference>
<evidence type="ECO:0000256" key="4">
    <source>
        <dbReference type="ARBA" id="ARBA00023136"/>
    </source>
</evidence>
<feature type="region of interest" description="Disordered" evidence="5">
    <location>
        <begin position="162"/>
        <end position="193"/>
    </location>
</feature>
<evidence type="ECO:0000259" key="7">
    <source>
        <dbReference type="PROSITE" id="PS52015"/>
    </source>
</evidence>
<dbReference type="Gene3D" id="3.30.1150.10">
    <property type="match status" value="1"/>
</dbReference>
<keyword evidence="2" id="KW-0812">Transmembrane</keyword>
<dbReference type="RefSeq" id="WP_249902960.1">
    <property type="nucleotide sequence ID" value="NZ_JAMGBA010000001.1"/>
</dbReference>
<feature type="chain" id="PRO_5045798533" evidence="6">
    <location>
        <begin position="19"/>
        <end position="193"/>
    </location>
</feature>
<protein>
    <submittedName>
        <fullName evidence="8">Energy transducer TonB</fullName>
    </submittedName>
</protein>
<sequence length="193" mass="20882">MISSLLLVAAAMTSPASGQSLESKNGEFIFSQYPPRALAAGEQGAVRFRAEVDDKGNVMKCKVIEGSGHKRLDRETCDLIVDHASFKPTLDSGGTAREAIHEGIVNWRIPGVTPASTQVAGKSPDEVICKRTNKTGSLVGRSRLCLTQREWTAYAQKNQDELGEIQGRLGSSREDQPTFPSEINMGLGNRPPQ</sequence>
<feature type="signal peptide" evidence="6">
    <location>
        <begin position="1"/>
        <end position="18"/>
    </location>
</feature>
<comment type="caution">
    <text evidence="8">The sequence shown here is derived from an EMBL/GenBank/DDBJ whole genome shotgun (WGS) entry which is preliminary data.</text>
</comment>
<dbReference type="InterPro" id="IPR037682">
    <property type="entry name" value="TonB_C"/>
</dbReference>
<evidence type="ECO:0000256" key="2">
    <source>
        <dbReference type="ARBA" id="ARBA00022692"/>
    </source>
</evidence>
<reference evidence="8 9" key="1">
    <citation type="submission" date="2022-05" db="EMBL/GenBank/DDBJ databases">
        <authorList>
            <person name="Jo J.-H."/>
            <person name="Im W.-T."/>
        </authorList>
    </citation>
    <scope>NUCLEOTIDE SEQUENCE [LARGE SCALE GENOMIC DNA]</scope>
    <source>
        <strain evidence="8 9">NSE70-1</strain>
    </source>
</reference>
<evidence type="ECO:0000313" key="9">
    <source>
        <dbReference type="Proteomes" id="UP001203410"/>
    </source>
</evidence>
<dbReference type="Pfam" id="PF03544">
    <property type="entry name" value="TonB_C"/>
    <property type="match status" value="1"/>
</dbReference>
<keyword evidence="6" id="KW-0732">Signal</keyword>
<name>A0ABT0RRZ1_9SPHN</name>
<feature type="domain" description="TonB C-terminal" evidence="7">
    <location>
        <begin position="18"/>
        <end position="116"/>
    </location>
</feature>